<reference evidence="1" key="2">
    <citation type="journal article" date="2022" name="Microbiol. Resour. Announc.">
        <title>Metagenome Sequencing to Explore Phylogenomics of Terrestrial Cyanobacteria.</title>
        <authorList>
            <person name="Ward R.D."/>
            <person name="Stajich J.E."/>
            <person name="Johansen J.R."/>
            <person name="Huntemann M."/>
            <person name="Clum A."/>
            <person name="Foster B."/>
            <person name="Foster B."/>
            <person name="Roux S."/>
            <person name="Palaniappan K."/>
            <person name="Varghese N."/>
            <person name="Mukherjee S."/>
            <person name="Reddy T.B.K."/>
            <person name="Daum C."/>
            <person name="Copeland A."/>
            <person name="Chen I.A."/>
            <person name="Ivanova N.N."/>
            <person name="Kyrpides N.C."/>
            <person name="Shapiro N."/>
            <person name="Eloe-Fadrosh E.A."/>
            <person name="Pietrasiak N."/>
        </authorList>
    </citation>
    <scope>NUCLEOTIDE SEQUENCE</scope>
    <source>
        <strain evidence="1">UHER 2000/2452</strain>
    </source>
</reference>
<organism evidence="1 2">
    <name type="scientific">Drouetiella hepatica Uher 2000/2452</name>
    <dbReference type="NCBI Taxonomy" id="904376"/>
    <lineage>
        <taxon>Bacteria</taxon>
        <taxon>Bacillati</taxon>
        <taxon>Cyanobacteriota</taxon>
        <taxon>Cyanophyceae</taxon>
        <taxon>Oculatellales</taxon>
        <taxon>Oculatellaceae</taxon>
        <taxon>Drouetiella</taxon>
    </lineage>
</organism>
<dbReference type="EMBL" id="JAHHHD010000045">
    <property type="protein sequence ID" value="MBW4661768.1"/>
    <property type="molecule type" value="Genomic_DNA"/>
</dbReference>
<sequence>MIRSSSSGMATANAVNGKFMVGREAPHHEFPEQTGNSSIVFRHSLVWG</sequence>
<proteinExistence type="predicted"/>
<name>A0A951QFX6_9CYAN</name>
<dbReference type="AlphaFoldDB" id="A0A951QFX6"/>
<protein>
    <submittedName>
        <fullName evidence="1">Uncharacterized protein</fullName>
    </submittedName>
</protein>
<evidence type="ECO:0000313" key="1">
    <source>
        <dbReference type="EMBL" id="MBW4661768.1"/>
    </source>
</evidence>
<reference evidence="1" key="1">
    <citation type="submission" date="2021-05" db="EMBL/GenBank/DDBJ databases">
        <authorList>
            <person name="Pietrasiak N."/>
            <person name="Ward R."/>
            <person name="Stajich J.E."/>
            <person name="Kurbessoian T."/>
        </authorList>
    </citation>
    <scope>NUCLEOTIDE SEQUENCE</scope>
    <source>
        <strain evidence="1">UHER 2000/2452</strain>
    </source>
</reference>
<comment type="caution">
    <text evidence="1">The sequence shown here is derived from an EMBL/GenBank/DDBJ whole genome shotgun (WGS) entry which is preliminary data.</text>
</comment>
<evidence type="ECO:0000313" key="2">
    <source>
        <dbReference type="Proteomes" id="UP000757435"/>
    </source>
</evidence>
<gene>
    <name evidence="1" type="ORF">KME15_24115</name>
</gene>
<accession>A0A951QFX6</accession>
<dbReference type="Proteomes" id="UP000757435">
    <property type="component" value="Unassembled WGS sequence"/>
</dbReference>